<sequence>MKHWLLFTGYFLLAFCCFGQKEASIWYFGNGAGLDFNAGPPVTLEDTRLNTMEGCAVISSNAGNLLFYTDGLTIWNAQHQVMENGTGLLGDKSSTQSAVIVPQPGSKHIYYVFTVDNVPGTEGVRYSVVDMSQENNAGRIISKNVPLQAPVTEKLTAVKHHNNEDIWVLAHGYNSNIFYAYLVTSAGVINAAQPIMSASGTVHQGNVTNNAIGYMKASPDGKKLALGIRGMRLYELFDFDNNTGNVSNPITFQSADYNTPYGLEFSPDGSKLYINASQNPTANLYQIDLSNNYQTTLIGTSASPYAGALQIGPDGKIYFARYQSKYLGIIHNPNAAGENCRYEDDGLFLGSKTSTFGLPNFIQSYFYQPVFTYKNTCFGSPTAFTLLDTGKESIQKIEWIFDDPVIGTHNISDKIAPTHIFSEPGAYEVSVNIWYKDGSSRKAAQTISIQPAPQVNLGKDTLLCVGSVLKLNAFLPQSSYIWQDGSTNSSFTVTKAGEYKVIVKQGECTFTDIIKVAYKTPLQVNMGRDTVVYKVNHLLLQVNQPGITCIWQDGSQGNTFRVTDSGTYQVEVSDGCETVTDEINITFIPALQLNLGQDQILCKGQNIQLKATQPEATYLWQDGSTQEYITVHEPGMYWVEVSNIYEKLRDSIRIQYIDTPVVSLGKDTTLIPGTTRSYTFTSDANYLWQDGSQAAFYTISKPGLYWVEASNRCGTVRDSIVVSFPAEIPALQLGNDTILCEGNTITLKVNNQIGDITWQNGSNAHYFTVKNAGTYWVEARSNLGIIRDSIQVSYRSIPQVNLGGYAQLCNNEQLVLHAGQQDASASYLWQDSSTQPDLLVNTPGTYWVEVTNACGSMRDSIVVECPACISAMMPNVITPNGDGANDTFVIPCIQEKTWAIEIYNRWGKIVFHSKAYQGEWSGENQDNGIYFYTITNPASKTSLKGMVHVLR</sequence>
<organism evidence="2 3">
    <name type="scientific">Rhodocytophaga rosea</name>
    <dbReference type="NCBI Taxonomy" id="2704465"/>
    <lineage>
        <taxon>Bacteria</taxon>
        <taxon>Pseudomonadati</taxon>
        <taxon>Bacteroidota</taxon>
        <taxon>Cytophagia</taxon>
        <taxon>Cytophagales</taxon>
        <taxon>Rhodocytophagaceae</taxon>
        <taxon>Rhodocytophaga</taxon>
    </lineage>
</organism>
<dbReference type="SUPFAM" id="SSF49299">
    <property type="entry name" value="PKD domain"/>
    <property type="match status" value="1"/>
</dbReference>
<dbReference type="KEGG" id="rhoz:GXP67_06280"/>
<dbReference type="Proteomes" id="UP000480178">
    <property type="component" value="Chromosome"/>
</dbReference>
<gene>
    <name evidence="2" type="ORF">GXP67_06280</name>
</gene>
<dbReference type="PANTHER" id="PTHR36842">
    <property type="entry name" value="PROTEIN TOLB HOMOLOG"/>
    <property type="match status" value="1"/>
</dbReference>
<evidence type="ECO:0000259" key="1">
    <source>
        <dbReference type="PROSITE" id="PS50093"/>
    </source>
</evidence>
<dbReference type="PANTHER" id="PTHR36842:SF1">
    <property type="entry name" value="PROTEIN TOLB"/>
    <property type="match status" value="1"/>
</dbReference>
<evidence type="ECO:0000313" key="2">
    <source>
        <dbReference type="EMBL" id="QHT66293.1"/>
    </source>
</evidence>
<reference evidence="2 3" key="1">
    <citation type="submission" date="2020-01" db="EMBL/GenBank/DDBJ databases">
        <authorList>
            <person name="Kim M.K."/>
        </authorList>
    </citation>
    <scope>NUCLEOTIDE SEQUENCE [LARGE SCALE GENOMIC DNA]</scope>
    <source>
        <strain evidence="2 3">172606-1</strain>
    </source>
</reference>
<accession>A0A6C0GEV0</accession>
<dbReference type="InterPro" id="IPR035986">
    <property type="entry name" value="PKD_dom_sf"/>
</dbReference>
<dbReference type="Gene3D" id="2.120.10.30">
    <property type="entry name" value="TolB, C-terminal domain"/>
    <property type="match status" value="1"/>
</dbReference>
<dbReference type="PROSITE" id="PS50093">
    <property type="entry name" value="PKD"/>
    <property type="match status" value="1"/>
</dbReference>
<dbReference type="Gene3D" id="2.60.40.10">
    <property type="entry name" value="Immunoglobulins"/>
    <property type="match status" value="1"/>
</dbReference>
<protein>
    <submittedName>
        <fullName evidence="2">T9SS type B sorting domain-containing protein</fullName>
    </submittedName>
</protein>
<name>A0A6C0GEV0_9BACT</name>
<keyword evidence="3" id="KW-1185">Reference proteome</keyword>
<dbReference type="InterPro" id="IPR000601">
    <property type="entry name" value="PKD_dom"/>
</dbReference>
<dbReference type="EMBL" id="CP048222">
    <property type="protein sequence ID" value="QHT66293.1"/>
    <property type="molecule type" value="Genomic_DNA"/>
</dbReference>
<evidence type="ECO:0000313" key="3">
    <source>
        <dbReference type="Proteomes" id="UP000480178"/>
    </source>
</evidence>
<dbReference type="NCBIfam" id="TIGR04131">
    <property type="entry name" value="Bac_Flav_CTERM"/>
    <property type="match status" value="1"/>
</dbReference>
<feature type="domain" description="PKD" evidence="1">
    <location>
        <begin position="384"/>
        <end position="450"/>
    </location>
</feature>
<dbReference type="SUPFAM" id="SSF63829">
    <property type="entry name" value="Calcium-dependent phosphotriesterase"/>
    <property type="match status" value="1"/>
</dbReference>
<dbReference type="InterPro" id="IPR013783">
    <property type="entry name" value="Ig-like_fold"/>
</dbReference>
<dbReference type="InterPro" id="IPR011042">
    <property type="entry name" value="6-blade_b-propeller_TolB-like"/>
</dbReference>
<dbReference type="InterPro" id="IPR026341">
    <property type="entry name" value="T9SS_type_B"/>
</dbReference>
<dbReference type="CDD" id="cd00146">
    <property type="entry name" value="PKD"/>
    <property type="match status" value="1"/>
</dbReference>
<proteinExistence type="predicted"/>
<dbReference type="Pfam" id="PF13585">
    <property type="entry name" value="CHU_C"/>
    <property type="match status" value="1"/>
</dbReference>
<dbReference type="RefSeq" id="WP_162442356.1">
    <property type="nucleotide sequence ID" value="NZ_CP048222.1"/>
</dbReference>
<dbReference type="AlphaFoldDB" id="A0A6C0GEV0"/>